<evidence type="ECO:0000256" key="6">
    <source>
        <dbReference type="ARBA" id="ARBA00022840"/>
    </source>
</evidence>
<dbReference type="GO" id="GO:0016301">
    <property type="term" value="F:kinase activity"/>
    <property type="evidence" value="ECO:0007669"/>
    <property type="project" value="UniProtKB-KW"/>
</dbReference>
<evidence type="ECO:0000256" key="4">
    <source>
        <dbReference type="ARBA" id="ARBA00022741"/>
    </source>
</evidence>
<dbReference type="EC" id="2.7.6.3" evidence="2"/>
<dbReference type="EMBL" id="LAZR01000832">
    <property type="protein sequence ID" value="KKN56768.1"/>
    <property type="molecule type" value="Genomic_DNA"/>
</dbReference>
<dbReference type="InterPro" id="IPR000550">
    <property type="entry name" value="Hppk"/>
</dbReference>
<evidence type="ECO:0000256" key="3">
    <source>
        <dbReference type="ARBA" id="ARBA00022679"/>
    </source>
</evidence>
<keyword evidence="5" id="KW-0418">Kinase</keyword>
<dbReference type="PANTHER" id="PTHR43071">
    <property type="entry name" value="2-AMINO-4-HYDROXY-6-HYDROXYMETHYLDIHYDROPTERIDINE PYROPHOSPHOKINASE"/>
    <property type="match status" value="1"/>
</dbReference>
<dbReference type="CDD" id="cd00483">
    <property type="entry name" value="HPPK"/>
    <property type="match status" value="1"/>
</dbReference>
<accession>A0A0F9UT33</accession>
<feature type="non-terminal residue" evidence="9">
    <location>
        <position position="97"/>
    </location>
</feature>
<feature type="domain" description="7,8-dihydro-6-hydroxymethylpterin-pyrophosphokinase" evidence="8">
    <location>
        <begin position="86"/>
        <end position="97"/>
    </location>
</feature>
<dbReference type="UniPathway" id="UPA00077">
    <property type="reaction ID" value="UER00155"/>
</dbReference>
<dbReference type="PROSITE" id="PS00794">
    <property type="entry name" value="HPPK"/>
    <property type="match status" value="1"/>
</dbReference>
<sequence>MRYFLSLGSNLGDKEKNLILALFSLEKEGVEILKMSSIYETQPVDFPSQPWFYNQLVEVRTKAIPEALLDLVKKIEQKMGRKCGQKKGPRIIDIDII</sequence>
<organism evidence="9">
    <name type="scientific">marine sediment metagenome</name>
    <dbReference type="NCBI Taxonomy" id="412755"/>
    <lineage>
        <taxon>unclassified sequences</taxon>
        <taxon>metagenomes</taxon>
        <taxon>ecological metagenomes</taxon>
    </lineage>
</organism>
<proteinExistence type="predicted"/>
<evidence type="ECO:0000259" key="8">
    <source>
        <dbReference type="PROSITE" id="PS00794"/>
    </source>
</evidence>
<reference evidence="9" key="1">
    <citation type="journal article" date="2015" name="Nature">
        <title>Complex archaea that bridge the gap between prokaryotes and eukaryotes.</title>
        <authorList>
            <person name="Spang A."/>
            <person name="Saw J.H."/>
            <person name="Jorgensen S.L."/>
            <person name="Zaremba-Niedzwiedzka K."/>
            <person name="Martijn J."/>
            <person name="Lind A.E."/>
            <person name="van Eijk R."/>
            <person name="Schleper C."/>
            <person name="Guy L."/>
            <person name="Ettema T.J."/>
        </authorList>
    </citation>
    <scope>NUCLEOTIDE SEQUENCE</scope>
</reference>
<protein>
    <recommendedName>
        <fullName evidence="2">2-amino-4-hydroxy-6-hydroxymethyldihydropteridine diphosphokinase</fullName>
        <ecNumber evidence="2">2.7.6.3</ecNumber>
    </recommendedName>
</protein>
<evidence type="ECO:0000256" key="2">
    <source>
        <dbReference type="ARBA" id="ARBA00013253"/>
    </source>
</evidence>
<dbReference type="GO" id="GO:0046654">
    <property type="term" value="P:tetrahydrofolate biosynthetic process"/>
    <property type="evidence" value="ECO:0007669"/>
    <property type="project" value="UniProtKB-UniPathway"/>
</dbReference>
<dbReference type="GO" id="GO:0046656">
    <property type="term" value="P:folic acid biosynthetic process"/>
    <property type="evidence" value="ECO:0007669"/>
    <property type="project" value="UniProtKB-KW"/>
</dbReference>
<dbReference type="Pfam" id="PF01288">
    <property type="entry name" value="HPPK"/>
    <property type="match status" value="1"/>
</dbReference>
<dbReference type="AlphaFoldDB" id="A0A0F9UT33"/>
<dbReference type="NCBIfam" id="TIGR01498">
    <property type="entry name" value="folK"/>
    <property type="match status" value="1"/>
</dbReference>
<comment type="pathway">
    <text evidence="1">Cofactor biosynthesis; tetrahydrofolate biosynthesis; 2-amino-4-hydroxy-6-hydroxymethyl-7,8-dihydropteridine diphosphate from 7,8-dihydroneopterin triphosphate: step 4/4.</text>
</comment>
<evidence type="ECO:0000313" key="9">
    <source>
        <dbReference type="EMBL" id="KKN56768.1"/>
    </source>
</evidence>
<evidence type="ECO:0000256" key="7">
    <source>
        <dbReference type="ARBA" id="ARBA00022909"/>
    </source>
</evidence>
<keyword evidence="3" id="KW-0808">Transferase</keyword>
<name>A0A0F9UT33_9ZZZZ</name>
<evidence type="ECO:0000256" key="1">
    <source>
        <dbReference type="ARBA" id="ARBA00005051"/>
    </source>
</evidence>
<gene>
    <name evidence="9" type="ORF">LCGC14_0569120</name>
</gene>
<evidence type="ECO:0000256" key="5">
    <source>
        <dbReference type="ARBA" id="ARBA00022777"/>
    </source>
</evidence>
<dbReference type="InterPro" id="IPR035907">
    <property type="entry name" value="Hppk_sf"/>
</dbReference>
<comment type="caution">
    <text evidence="9">The sequence shown here is derived from an EMBL/GenBank/DDBJ whole genome shotgun (WGS) entry which is preliminary data.</text>
</comment>
<dbReference type="GO" id="GO:0005524">
    <property type="term" value="F:ATP binding"/>
    <property type="evidence" value="ECO:0007669"/>
    <property type="project" value="UniProtKB-KW"/>
</dbReference>
<dbReference type="GO" id="GO:0003848">
    <property type="term" value="F:2-amino-4-hydroxy-6-hydroxymethyldihydropteridine diphosphokinase activity"/>
    <property type="evidence" value="ECO:0007669"/>
    <property type="project" value="UniProtKB-EC"/>
</dbReference>
<dbReference type="SUPFAM" id="SSF55083">
    <property type="entry name" value="6-hydroxymethyl-7,8-dihydropterin pyrophosphokinase, HPPK"/>
    <property type="match status" value="1"/>
</dbReference>
<keyword evidence="4" id="KW-0547">Nucleotide-binding</keyword>
<dbReference type="Gene3D" id="3.30.70.560">
    <property type="entry name" value="7,8-Dihydro-6-hydroxymethylpterin-pyrophosphokinase HPPK"/>
    <property type="match status" value="1"/>
</dbReference>
<keyword evidence="6" id="KW-0067">ATP-binding</keyword>
<keyword evidence="7" id="KW-0289">Folate biosynthesis</keyword>
<dbReference type="PANTHER" id="PTHR43071:SF1">
    <property type="entry name" value="2-AMINO-4-HYDROXY-6-HYDROXYMETHYLDIHYDROPTERIDINE PYROPHOSPHOKINASE"/>
    <property type="match status" value="1"/>
</dbReference>